<accession>A0A6V8P622</accession>
<feature type="coiled-coil region" evidence="1">
    <location>
        <begin position="768"/>
        <end position="795"/>
    </location>
</feature>
<reference evidence="2 3" key="1">
    <citation type="journal article" date="2020" name="Front. Microbiol.">
        <title>Single-cell genomics of novel Actinobacteria with the Wood-Ljungdahl pathway discovered in a serpentinizing system.</title>
        <authorList>
            <person name="Merino N."/>
            <person name="Kawai M."/>
            <person name="Boyd E.S."/>
            <person name="Colman D.R."/>
            <person name="McGlynn S.E."/>
            <person name="Nealson K.H."/>
            <person name="Kurokawa K."/>
            <person name="Hongoh Y."/>
        </authorList>
    </citation>
    <scope>NUCLEOTIDE SEQUENCE [LARGE SCALE GENOMIC DNA]</scope>
    <source>
        <strain evidence="2 3">S33</strain>
    </source>
</reference>
<dbReference type="AlphaFoldDB" id="A0A6V8P622"/>
<protein>
    <submittedName>
        <fullName evidence="2">Uncharacterized protein</fullName>
    </submittedName>
</protein>
<gene>
    <name evidence="2" type="ORF">HKBW3S33_00813</name>
</gene>
<feature type="coiled-coil region" evidence="1">
    <location>
        <begin position="574"/>
        <end position="601"/>
    </location>
</feature>
<keyword evidence="1" id="KW-0175">Coiled coil</keyword>
<comment type="caution">
    <text evidence="2">The sequence shown here is derived from an EMBL/GenBank/DDBJ whole genome shotgun (WGS) entry which is preliminary data.</text>
</comment>
<evidence type="ECO:0000256" key="1">
    <source>
        <dbReference type="SAM" id="Coils"/>
    </source>
</evidence>
<dbReference type="Proteomes" id="UP000591948">
    <property type="component" value="Unassembled WGS sequence"/>
</dbReference>
<dbReference type="InterPro" id="IPR007555">
    <property type="entry name" value="DUF499"/>
</dbReference>
<proteinExistence type="predicted"/>
<dbReference type="InterPro" id="IPR027417">
    <property type="entry name" value="P-loop_NTPase"/>
</dbReference>
<sequence length="876" mass="100412">MKPFSTIAIPHRDILEGRLTMDVFAADLWEVFKDRAPEEYQDPDIFFRKTYLTSGLKNLLDIAEKRLGGKGGDPIIQLQTPFGGGKTHSLIALYHKAKELGINLIVLSGDKFPAGKNEPTLWEEIERQLEGKIENLEGMVTPGGEKLRELLQRHQPLLLLLDEIHEYVAVKALGVKVGDSNLASQTIAFLQELTGVVKTLDKTILFVSLPSSNPYRDEKSEEILQALQTILGRMEKVYTPVQDEEISHVIRRRLFSEVNEKEARNTIEEFLDYAEREKILPEGVEKVKYRERFVQSFPFQPEVIDVLYKRWGSFPTFQRTRGVLRILALIVHSLKDSKNSFIRLGDFDLKNDEIKMELIKHIGQEYNGIIAADITSRDAGAKKVDRSLGDAYSPFSFGTKSANVIFMSSFSGGPERGAGINEIKLSCADPSTPSSIVAEAVSKLKDNLFYISDVGLFFTNQPNLNRILLTKMGSIEDLKLEEKNLLTKSLTKEYFDIYIWPGNPKDISDTTRLKLVIQTNHKRCKEFLENCGERPRVYRNTLIFLCPSESERISFDNFLKKKLAWHFIEKDKTLRITDEQRKEVREKIKKAEAEVKERIRSLYRLILLPSKEGFKEIDLGIPTYGADVTIDKEVYERLRGDGEILEKLSALSLKEKYLKDRDYVKTKNILESFYKTSGEVRVIRDEVLKDSIKEGVRQGLFGVGGIENGKPVCDHFKEEFSPEIVEEEIIIRAELCLPKPIEGISDEMFQSYITKIKECDRTLDITKIEEEIAQYDLSSEQRKKLEKEARRRKDELQDIVKPKEKYHNINLKLNVPSGKLSDIVKMVNYIKSKFNQVNIRVEISTQDGEMAISEYEDKVKEAINQAGVRVEDEDVE</sequence>
<name>A0A6V8P622_9ACTN</name>
<evidence type="ECO:0000313" key="3">
    <source>
        <dbReference type="Proteomes" id="UP000591948"/>
    </source>
</evidence>
<dbReference type="RefSeq" id="WP_176233286.1">
    <property type="nucleotide sequence ID" value="NZ_BLRY01000033.1"/>
</dbReference>
<evidence type="ECO:0000313" key="2">
    <source>
        <dbReference type="EMBL" id="GFP27400.1"/>
    </source>
</evidence>
<dbReference type="EMBL" id="BLRY01000033">
    <property type="protein sequence ID" value="GFP27400.1"/>
    <property type="molecule type" value="Genomic_DNA"/>
</dbReference>
<dbReference type="Pfam" id="PF04465">
    <property type="entry name" value="DUF499"/>
    <property type="match status" value="2"/>
</dbReference>
<dbReference type="SUPFAM" id="SSF52540">
    <property type="entry name" value="P-loop containing nucleoside triphosphate hydrolases"/>
    <property type="match status" value="1"/>
</dbReference>
<keyword evidence="3" id="KW-1185">Reference proteome</keyword>
<organism evidence="2 3">
    <name type="scientific">Candidatus Hakubella thermalkaliphila</name>
    <dbReference type="NCBI Taxonomy" id="2754717"/>
    <lineage>
        <taxon>Bacteria</taxon>
        <taxon>Bacillati</taxon>
        <taxon>Actinomycetota</taxon>
        <taxon>Actinomycetota incertae sedis</taxon>
        <taxon>Candidatus Hakubellales</taxon>
        <taxon>Candidatus Hakubellaceae</taxon>
        <taxon>Candidatus Hakubella</taxon>
    </lineage>
</organism>